<dbReference type="EMBL" id="JAADJZ010000002">
    <property type="protein sequence ID" value="KAF2877033.1"/>
    <property type="molecule type" value="Genomic_DNA"/>
</dbReference>
<dbReference type="InterPro" id="IPR001810">
    <property type="entry name" value="F-box_dom"/>
</dbReference>
<keyword evidence="3" id="KW-1185">Reference proteome</keyword>
<evidence type="ECO:0000313" key="3">
    <source>
        <dbReference type="Proteomes" id="UP000481861"/>
    </source>
</evidence>
<dbReference type="Proteomes" id="UP000481861">
    <property type="component" value="Unassembled WGS sequence"/>
</dbReference>
<organism evidence="2 3">
    <name type="scientific">Massariosphaeria phaeospora</name>
    <dbReference type="NCBI Taxonomy" id="100035"/>
    <lineage>
        <taxon>Eukaryota</taxon>
        <taxon>Fungi</taxon>
        <taxon>Dikarya</taxon>
        <taxon>Ascomycota</taxon>
        <taxon>Pezizomycotina</taxon>
        <taxon>Dothideomycetes</taxon>
        <taxon>Pleosporomycetidae</taxon>
        <taxon>Pleosporales</taxon>
        <taxon>Pleosporales incertae sedis</taxon>
        <taxon>Massariosphaeria</taxon>
    </lineage>
</organism>
<dbReference type="Pfam" id="PF12937">
    <property type="entry name" value="F-box-like"/>
    <property type="match status" value="1"/>
</dbReference>
<comment type="caution">
    <text evidence="2">The sequence shown here is derived from an EMBL/GenBank/DDBJ whole genome shotgun (WGS) entry which is preliminary data.</text>
</comment>
<accession>A0A7C8II78</accession>
<reference evidence="2 3" key="1">
    <citation type="submission" date="2020-01" db="EMBL/GenBank/DDBJ databases">
        <authorList>
            <consortium name="DOE Joint Genome Institute"/>
            <person name="Haridas S."/>
            <person name="Albert R."/>
            <person name="Binder M."/>
            <person name="Bloem J."/>
            <person name="Labutti K."/>
            <person name="Salamov A."/>
            <person name="Andreopoulos B."/>
            <person name="Baker S.E."/>
            <person name="Barry K."/>
            <person name="Bills G."/>
            <person name="Bluhm B.H."/>
            <person name="Cannon C."/>
            <person name="Castanera R."/>
            <person name="Culley D.E."/>
            <person name="Daum C."/>
            <person name="Ezra D."/>
            <person name="Gonzalez J.B."/>
            <person name="Henrissat B."/>
            <person name="Kuo A."/>
            <person name="Liang C."/>
            <person name="Lipzen A."/>
            <person name="Lutzoni F."/>
            <person name="Magnuson J."/>
            <person name="Mondo S."/>
            <person name="Nolan M."/>
            <person name="Ohm R."/>
            <person name="Pangilinan J."/>
            <person name="Park H.-J.H."/>
            <person name="Ramirez L."/>
            <person name="Alfaro M."/>
            <person name="Sun H."/>
            <person name="Tritt A."/>
            <person name="Yoshinaga Y."/>
            <person name="Zwiers L.-H.L."/>
            <person name="Turgeon B.G."/>
            <person name="Goodwin S.B."/>
            <person name="Spatafora J.W."/>
            <person name="Crous P.W."/>
            <person name="Grigoriev I.V."/>
        </authorList>
    </citation>
    <scope>NUCLEOTIDE SEQUENCE [LARGE SCALE GENOMIC DNA]</scope>
    <source>
        <strain evidence="2 3">CBS 611.86</strain>
    </source>
</reference>
<feature type="domain" description="F-box" evidence="1">
    <location>
        <begin position="29"/>
        <end position="62"/>
    </location>
</feature>
<dbReference type="AlphaFoldDB" id="A0A7C8II78"/>
<sequence length="337" mass="38422">MAVGGAYLQRLLRRLAMLCRRQHSLGAFALPAELILMIATHLPDASVISLALTCRTLHSLCFPRHPHLNPSEKQELLLMLERDMLHVVFCHSCVALHRWDPRSGFPGRTRHLACKQFGVVHHLCTCYIPYHRARLVMNRHFYRSPHGMPLRRVEQRYRSRQPQEGITQSDSTHARIIDDNLLVLSVKTMCQSGGDAKALRHYVDSGIYDVCRHLSLAKGNPDYAPTQIPELAKDATTPNYFAPMASLDSIHERRTAHPLEYRPGVVRDRWIKADGIQGTTQSEWVDVPGLVKYARITNSVAARLDNAPVLTNDRNRTGPNVWTDFHTLFYRNRSTQT</sequence>
<dbReference type="SUPFAM" id="SSF81383">
    <property type="entry name" value="F-box domain"/>
    <property type="match status" value="1"/>
</dbReference>
<gene>
    <name evidence="2" type="ORF">BDV95DRAFT_589675</name>
</gene>
<evidence type="ECO:0000259" key="1">
    <source>
        <dbReference type="Pfam" id="PF12937"/>
    </source>
</evidence>
<dbReference type="CDD" id="cd09917">
    <property type="entry name" value="F-box_SF"/>
    <property type="match status" value="1"/>
</dbReference>
<evidence type="ECO:0000313" key="2">
    <source>
        <dbReference type="EMBL" id="KAF2877033.1"/>
    </source>
</evidence>
<dbReference type="InterPro" id="IPR036047">
    <property type="entry name" value="F-box-like_dom_sf"/>
</dbReference>
<name>A0A7C8II78_9PLEO</name>
<dbReference type="OrthoDB" id="3766406at2759"/>
<protein>
    <recommendedName>
        <fullName evidence="1">F-box domain-containing protein</fullName>
    </recommendedName>
</protein>
<proteinExistence type="predicted"/>